<accession>A0A0F9GID3</accession>
<dbReference type="InterPro" id="IPR007040">
    <property type="entry name" value="Ribosome_modulation_factor"/>
</dbReference>
<comment type="caution">
    <text evidence="1">The sequence shown here is derived from an EMBL/GenBank/DDBJ whole genome shotgun (WGS) entry which is preliminary data.</text>
</comment>
<evidence type="ECO:0000313" key="1">
    <source>
        <dbReference type="EMBL" id="KKL62912.1"/>
    </source>
</evidence>
<protein>
    <submittedName>
        <fullName evidence="1">Uncharacterized protein</fullName>
    </submittedName>
</protein>
<organism evidence="1">
    <name type="scientific">marine sediment metagenome</name>
    <dbReference type="NCBI Taxonomy" id="412755"/>
    <lineage>
        <taxon>unclassified sequences</taxon>
        <taxon>metagenomes</taxon>
        <taxon>ecological metagenomes</taxon>
    </lineage>
</organism>
<reference evidence="1" key="1">
    <citation type="journal article" date="2015" name="Nature">
        <title>Complex archaea that bridge the gap between prokaryotes and eukaryotes.</title>
        <authorList>
            <person name="Spang A."/>
            <person name="Saw J.H."/>
            <person name="Jorgensen S.L."/>
            <person name="Zaremba-Niedzwiedzka K."/>
            <person name="Martijn J."/>
            <person name="Lind A.E."/>
            <person name="van Eijk R."/>
            <person name="Schleper C."/>
            <person name="Guy L."/>
            <person name="Ettema T.J."/>
        </authorList>
    </citation>
    <scope>NUCLEOTIDE SEQUENCE</scope>
</reference>
<dbReference type="Pfam" id="PF04957">
    <property type="entry name" value="RMF"/>
    <property type="match status" value="1"/>
</dbReference>
<dbReference type="EMBL" id="LAZR01028341">
    <property type="protein sequence ID" value="KKL62912.1"/>
    <property type="molecule type" value="Genomic_DNA"/>
</dbReference>
<proteinExistence type="predicted"/>
<dbReference type="AlphaFoldDB" id="A0A0F9GID3"/>
<name>A0A0F9GID3_9ZZZZ</name>
<sequence>MKFRIGTNNELIAEREDLQPAFVKGALAAHLNEPGGNPYQRQQFRNAWELGYQGVKQGKVVVEDE</sequence>
<gene>
    <name evidence="1" type="ORF">LCGC14_2180390</name>
</gene>